<dbReference type="KEGG" id="cbr:CBG_25191"/>
<accession>B6IM16</accession>
<dbReference type="RefSeq" id="XP_045100503.1">
    <property type="nucleotide sequence ID" value="XM_045242434.1"/>
</dbReference>
<evidence type="ECO:0000313" key="2">
    <source>
        <dbReference type="Proteomes" id="UP000008549"/>
    </source>
</evidence>
<sequence length="53" mass="6310">MKKLIVANEHIQRWCTVKFFIKKFEKKSFIEKNASKNTLKALRDEVFSRPPGE</sequence>
<dbReference type="EMBL" id="HE601428">
    <property type="protein sequence ID" value="CAS00946.1"/>
    <property type="molecule type" value="Genomic_DNA"/>
</dbReference>
<dbReference type="InParanoid" id="B6IM16"/>
<reference evidence="1 2" key="2">
    <citation type="journal article" date="2011" name="PLoS Genet.">
        <title>Caenorhabditis briggsae recombinant inbred line genotypes reveal inter-strain incompatibility and the evolution of recombination.</title>
        <authorList>
            <person name="Ross J.A."/>
            <person name="Koboldt D.C."/>
            <person name="Staisch J.E."/>
            <person name="Chamberlin H.M."/>
            <person name="Gupta B.P."/>
            <person name="Miller R.D."/>
            <person name="Baird S.E."/>
            <person name="Haag E.S."/>
        </authorList>
    </citation>
    <scope>NUCLEOTIDE SEQUENCE [LARGE SCALE GENOMIC DNA]</scope>
    <source>
        <strain evidence="1 2">AF16</strain>
    </source>
</reference>
<dbReference type="HOGENOM" id="CLU_3070676_0_0_1"/>
<dbReference type="Proteomes" id="UP000008549">
    <property type="component" value="Unassembled WGS sequence"/>
</dbReference>
<gene>
    <name evidence="1" type="ORF">CBG25191</name>
    <name evidence="1" type="ORF">CBG_25191</name>
</gene>
<keyword evidence="2" id="KW-1185">Reference proteome</keyword>
<dbReference type="AlphaFoldDB" id="B6IM16"/>
<dbReference type="CTD" id="68916688"/>
<name>B6IM16_CAEBR</name>
<evidence type="ECO:0000313" key="1">
    <source>
        <dbReference type="EMBL" id="CAS00946.1"/>
    </source>
</evidence>
<organism evidence="1 2">
    <name type="scientific">Caenorhabditis briggsae</name>
    <dbReference type="NCBI Taxonomy" id="6238"/>
    <lineage>
        <taxon>Eukaryota</taxon>
        <taxon>Metazoa</taxon>
        <taxon>Ecdysozoa</taxon>
        <taxon>Nematoda</taxon>
        <taxon>Chromadorea</taxon>
        <taxon>Rhabditida</taxon>
        <taxon>Rhabditina</taxon>
        <taxon>Rhabditomorpha</taxon>
        <taxon>Rhabditoidea</taxon>
        <taxon>Rhabditidae</taxon>
        <taxon>Peloderinae</taxon>
        <taxon>Caenorhabditis</taxon>
    </lineage>
</organism>
<proteinExistence type="predicted"/>
<dbReference type="GeneID" id="68916688"/>
<reference evidence="1 2" key="1">
    <citation type="journal article" date="2003" name="PLoS Biol.">
        <title>The genome sequence of Caenorhabditis briggsae: a platform for comparative genomics.</title>
        <authorList>
            <person name="Stein L.D."/>
            <person name="Bao Z."/>
            <person name="Blasiar D."/>
            <person name="Blumenthal T."/>
            <person name="Brent M.R."/>
            <person name="Chen N."/>
            <person name="Chinwalla A."/>
            <person name="Clarke L."/>
            <person name="Clee C."/>
            <person name="Coghlan A."/>
            <person name="Coulson A."/>
            <person name="D'Eustachio P."/>
            <person name="Fitch D.H."/>
            <person name="Fulton L.A."/>
            <person name="Fulton R.E."/>
            <person name="Griffiths-Jones S."/>
            <person name="Harris T.W."/>
            <person name="Hillier L.W."/>
            <person name="Kamath R."/>
            <person name="Kuwabara P.E."/>
            <person name="Mardis E.R."/>
            <person name="Marra M.A."/>
            <person name="Miner T.L."/>
            <person name="Minx P."/>
            <person name="Mullikin J.C."/>
            <person name="Plumb R.W."/>
            <person name="Rogers J."/>
            <person name="Schein J.E."/>
            <person name="Sohrmann M."/>
            <person name="Spieth J."/>
            <person name="Stajich J.E."/>
            <person name="Wei C."/>
            <person name="Willey D."/>
            <person name="Wilson R.K."/>
            <person name="Durbin R."/>
            <person name="Waterston R.H."/>
        </authorList>
    </citation>
    <scope>NUCLEOTIDE SEQUENCE [LARGE SCALE GENOMIC DNA]</scope>
    <source>
        <strain evidence="1 2">AF16</strain>
    </source>
</reference>
<protein>
    <submittedName>
        <fullName evidence="1">Protein CBG25191</fullName>
    </submittedName>
</protein>